<evidence type="ECO:0000313" key="3">
    <source>
        <dbReference type="EMBL" id="MDQ1025798.1"/>
    </source>
</evidence>
<comment type="caution">
    <text evidence="3">The sequence shown here is derived from an EMBL/GenBank/DDBJ whole genome shotgun (WGS) entry which is preliminary data.</text>
</comment>
<accession>A0ABU0SQG3</accession>
<dbReference type="EMBL" id="JAUSZI010000002">
    <property type="protein sequence ID" value="MDQ1025798.1"/>
    <property type="molecule type" value="Genomic_DNA"/>
</dbReference>
<feature type="region of interest" description="Disordered" evidence="1">
    <location>
        <begin position="133"/>
        <end position="170"/>
    </location>
</feature>
<dbReference type="NCBIfam" id="TIGR04023">
    <property type="entry name" value="PPOX_MSMEG_5819"/>
    <property type="match status" value="1"/>
</dbReference>
<dbReference type="InterPro" id="IPR012349">
    <property type="entry name" value="Split_barrel_FMN-bd"/>
</dbReference>
<dbReference type="Proteomes" id="UP001230328">
    <property type="component" value="Unassembled WGS sequence"/>
</dbReference>
<feature type="domain" description="Pyridoxamine 5'-phosphate oxidase N-terminal" evidence="2">
    <location>
        <begin position="7"/>
        <end position="93"/>
    </location>
</feature>
<sequence length="170" mass="18587">MSFTDEEIAYMRSQPLARVATLSPDGRQPDVVPLAFEYDGTHFWVGGSGSSVAGTRKFRNIRAGHHEVALVIDDLVSLNPFIARGVRVYGTAEEPVERVGMVGPGLYMRITPTVSWSWNMAGRPVGAEWYPSRRSVHEVPPSGRPDLSQGQGLGHGTYLGLGNPDDRQQP</sequence>
<dbReference type="Pfam" id="PF01243">
    <property type="entry name" value="PNPOx_N"/>
    <property type="match status" value="1"/>
</dbReference>
<dbReference type="InterPro" id="IPR024031">
    <property type="entry name" value="MSMEG_5819/OxyR"/>
</dbReference>
<keyword evidence="4" id="KW-1185">Reference proteome</keyword>
<dbReference type="RefSeq" id="WP_307521131.1">
    <property type="nucleotide sequence ID" value="NZ_JAUSZI010000002.1"/>
</dbReference>
<organism evidence="3 4">
    <name type="scientific">Streptomyces umbrinus</name>
    <dbReference type="NCBI Taxonomy" id="67370"/>
    <lineage>
        <taxon>Bacteria</taxon>
        <taxon>Bacillati</taxon>
        <taxon>Actinomycetota</taxon>
        <taxon>Actinomycetes</taxon>
        <taxon>Kitasatosporales</taxon>
        <taxon>Streptomycetaceae</taxon>
        <taxon>Streptomyces</taxon>
        <taxon>Streptomyces phaeochromogenes group</taxon>
    </lineage>
</organism>
<dbReference type="Gene3D" id="2.30.110.10">
    <property type="entry name" value="Electron Transport, Fmn-binding Protein, Chain A"/>
    <property type="match status" value="1"/>
</dbReference>
<dbReference type="InterPro" id="IPR011576">
    <property type="entry name" value="Pyridox_Oxase_N"/>
</dbReference>
<reference evidence="3 4" key="1">
    <citation type="submission" date="2023-07" db="EMBL/GenBank/DDBJ databases">
        <title>Comparative genomics of wheat-associated soil bacteria to identify genetic determinants of phenazine resistance.</title>
        <authorList>
            <person name="Mouncey N."/>
        </authorList>
    </citation>
    <scope>NUCLEOTIDE SEQUENCE [LARGE SCALE GENOMIC DNA]</scope>
    <source>
        <strain evidence="3 4">V2I4</strain>
    </source>
</reference>
<evidence type="ECO:0000259" key="2">
    <source>
        <dbReference type="Pfam" id="PF01243"/>
    </source>
</evidence>
<evidence type="ECO:0000313" key="4">
    <source>
        <dbReference type="Proteomes" id="UP001230328"/>
    </source>
</evidence>
<evidence type="ECO:0000256" key="1">
    <source>
        <dbReference type="SAM" id="MobiDB-lite"/>
    </source>
</evidence>
<protein>
    <submittedName>
        <fullName evidence="3">Pyridoxamine 5'-phosphate oxidase family protein</fullName>
    </submittedName>
</protein>
<gene>
    <name evidence="3" type="ORF">QF035_003380</name>
</gene>
<name>A0ABU0SQG3_9ACTN</name>
<proteinExistence type="predicted"/>
<dbReference type="SUPFAM" id="SSF50475">
    <property type="entry name" value="FMN-binding split barrel"/>
    <property type="match status" value="1"/>
</dbReference>